<name>W7K3X9_PLAFO</name>
<sequence>MSLNYGLDEIIQIKCSYIIEKYKNKLKKLKEYKHALKEEYEKKNKAHYVNRYMFNKEKEQIFKDLHKYKEKYELETLEKIKEKYNNYFADIFLYEQEYYQCIYKVFKNLLLKKEEIDEKEKQVIKLYVH</sequence>
<keyword evidence="3" id="KW-1185">Reference proteome</keyword>
<evidence type="ECO:0000256" key="1">
    <source>
        <dbReference type="SAM" id="Coils"/>
    </source>
</evidence>
<protein>
    <submittedName>
        <fullName evidence="2">Uncharacterized protein</fullName>
    </submittedName>
</protein>
<proteinExistence type="predicted"/>
<accession>W7K3X9</accession>
<evidence type="ECO:0000313" key="3">
    <source>
        <dbReference type="Proteomes" id="UP000030673"/>
    </source>
</evidence>
<keyword evidence="1" id="KW-0175">Coiled coil</keyword>
<organism evidence="2 3">
    <name type="scientific">Plasmodium falciparum (isolate NF54)</name>
    <dbReference type="NCBI Taxonomy" id="5843"/>
    <lineage>
        <taxon>Eukaryota</taxon>
        <taxon>Sar</taxon>
        <taxon>Alveolata</taxon>
        <taxon>Apicomplexa</taxon>
        <taxon>Aconoidasida</taxon>
        <taxon>Haemosporida</taxon>
        <taxon>Plasmodiidae</taxon>
        <taxon>Plasmodium</taxon>
        <taxon>Plasmodium (Laverania)</taxon>
    </lineage>
</organism>
<reference evidence="2 3" key="1">
    <citation type="submission" date="2013-02" db="EMBL/GenBank/DDBJ databases">
        <title>The Genome Sequence of Plasmodium falciparum NF54.</title>
        <authorList>
            <consortium name="The Broad Institute Genome Sequencing Platform"/>
            <consortium name="The Broad Institute Genome Sequencing Center for Infectious Disease"/>
            <person name="Neafsey D."/>
            <person name="Cheeseman I."/>
            <person name="Volkman S."/>
            <person name="Adams J."/>
            <person name="Walker B."/>
            <person name="Young S.K."/>
            <person name="Zeng Q."/>
            <person name="Gargeya S."/>
            <person name="Fitzgerald M."/>
            <person name="Haas B."/>
            <person name="Abouelleil A."/>
            <person name="Alvarado L."/>
            <person name="Arachchi H.M."/>
            <person name="Berlin A.M."/>
            <person name="Chapman S.B."/>
            <person name="Dewar J."/>
            <person name="Goldberg J."/>
            <person name="Griggs A."/>
            <person name="Gujja S."/>
            <person name="Hansen M."/>
            <person name="Howarth C."/>
            <person name="Imamovic A."/>
            <person name="Larimer J."/>
            <person name="McCowan C."/>
            <person name="Murphy C."/>
            <person name="Neiman D."/>
            <person name="Pearson M."/>
            <person name="Priest M."/>
            <person name="Roberts A."/>
            <person name="Saif S."/>
            <person name="Shea T."/>
            <person name="Sisk P."/>
            <person name="Sykes S."/>
            <person name="Wortman J."/>
            <person name="Nusbaum C."/>
            <person name="Birren B."/>
        </authorList>
    </citation>
    <scope>NUCLEOTIDE SEQUENCE [LARGE SCALE GENOMIC DNA]</scope>
    <source>
        <strain evidence="2 3">NF54</strain>
    </source>
</reference>
<gene>
    <name evidence="2" type="ORF">PFNF54_03615</name>
</gene>
<evidence type="ECO:0000313" key="2">
    <source>
        <dbReference type="EMBL" id="EWC87490.1"/>
    </source>
</evidence>
<dbReference type="EMBL" id="KE123842">
    <property type="protein sequence ID" value="EWC87490.1"/>
    <property type="molecule type" value="Genomic_DNA"/>
</dbReference>
<dbReference type="AlphaFoldDB" id="W7K3X9"/>
<feature type="coiled-coil region" evidence="1">
    <location>
        <begin position="19"/>
        <end position="46"/>
    </location>
</feature>
<dbReference type="Proteomes" id="UP000030673">
    <property type="component" value="Unassembled WGS sequence"/>
</dbReference>